<reference evidence="16 17" key="1">
    <citation type="submission" date="2015-01" db="EMBL/GenBank/DDBJ databases">
        <title>Genome sequence of the beneficial rhizobacterium Pseudomonas fluorescens 2-79.</title>
        <authorList>
            <person name="Thuermer A."/>
            <person name="Daniel R."/>
        </authorList>
    </citation>
    <scope>NUCLEOTIDE SEQUENCE [LARGE SCALE GENOMIC DNA]</scope>
    <source>
        <strain evidence="16 17">2-79</strain>
    </source>
</reference>
<accession>A0A0D0TR73</accession>
<feature type="compositionally biased region" description="Polar residues" evidence="12">
    <location>
        <begin position="139"/>
        <end position="159"/>
    </location>
</feature>
<feature type="domain" description="HAMP" evidence="15">
    <location>
        <begin position="306"/>
        <end position="358"/>
    </location>
</feature>
<dbReference type="PATRIC" id="fig|294.125.peg.1141"/>
<dbReference type="FunFam" id="1.10.287.950:FF:000001">
    <property type="entry name" value="Methyl-accepting chemotaxis sensory transducer"/>
    <property type="match status" value="1"/>
</dbReference>
<keyword evidence="4" id="KW-0145">Chemotaxis</keyword>
<dbReference type="InterPro" id="IPR004089">
    <property type="entry name" value="MCPsignal_dom"/>
</dbReference>
<feature type="domain" description="Methyl-accepting transducer" evidence="14">
    <location>
        <begin position="363"/>
        <end position="599"/>
    </location>
</feature>
<dbReference type="Pfam" id="PF00672">
    <property type="entry name" value="HAMP"/>
    <property type="match status" value="1"/>
</dbReference>
<dbReference type="SMART" id="SM01358">
    <property type="entry name" value="HBM"/>
    <property type="match status" value="1"/>
</dbReference>
<comment type="subcellular location">
    <subcellularLocation>
        <location evidence="1">Cell membrane</location>
        <topology evidence="1">Multi-pass membrane protein</topology>
    </subcellularLocation>
</comment>
<evidence type="ECO:0000256" key="2">
    <source>
        <dbReference type="ARBA" id="ARBA00022475"/>
    </source>
</evidence>
<keyword evidence="2" id="KW-1003">Cell membrane</keyword>
<dbReference type="PANTHER" id="PTHR32089:SF120">
    <property type="entry name" value="METHYL-ACCEPTING CHEMOTAXIS PROTEIN TLPQ"/>
    <property type="match status" value="1"/>
</dbReference>
<evidence type="ECO:0000256" key="9">
    <source>
        <dbReference type="ARBA" id="ARBA00029447"/>
    </source>
</evidence>
<evidence type="ECO:0000256" key="10">
    <source>
        <dbReference type="PROSITE-ProRule" id="PRU00284"/>
    </source>
</evidence>
<evidence type="ECO:0000256" key="3">
    <source>
        <dbReference type="ARBA" id="ARBA00022481"/>
    </source>
</evidence>
<keyword evidence="8 10" id="KW-0807">Transducer</keyword>
<feature type="transmembrane region" description="Helical" evidence="13">
    <location>
        <begin position="20"/>
        <end position="40"/>
    </location>
</feature>
<evidence type="ECO:0000259" key="14">
    <source>
        <dbReference type="PROSITE" id="PS50111"/>
    </source>
</evidence>
<dbReference type="RefSeq" id="WP_043047261.1">
    <property type="nucleotide sequence ID" value="NZ_JXCQ01000007.1"/>
</dbReference>
<keyword evidence="5 13" id="KW-0812">Transmembrane</keyword>
<dbReference type="GO" id="GO:0005886">
    <property type="term" value="C:plasma membrane"/>
    <property type="evidence" value="ECO:0007669"/>
    <property type="project" value="UniProtKB-SubCell"/>
</dbReference>
<dbReference type="GO" id="GO:0007165">
    <property type="term" value="P:signal transduction"/>
    <property type="evidence" value="ECO:0007669"/>
    <property type="project" value="UniProtKB-KW"/>
</dbReference>
<dbReference type="PROSITE" id="PS50111">
    <property type="entry name" value="CHEMOTAXIS_TRANSDUC_2"/>
    <property type="match status" value="1"/>
</dbReference>
<evidence type="ECO:0000256" key="4">
    <source>
        <dbReference type="ARBA" id="ARBA00022500"/>
    </source>
</evidence>
<sequence>MFRPLTRVLGNTSVTLKLILGFGLVLALCMAVALTGWQALNASLFRAQTLTTLSRLAVTGEELRADRIVYRVVNDPASFDKLGRHMEKIDGYLVELAERLKIPMHLQQVQDSSRLSARFKTALAGLPNLMEQREQAQKRLTSSSVTASDTLGQLSSDLPDQNDEKALDSVENLRQAMEAAEDRAKSPAWAADTLQLYTQAVDVALKTLDIAQSAVTALPVDSSALNSALLDYRAQLNRLKEAQVTVETTQNQLEQWLDQLLSQSDRLSEEQTQQRDKEAGLARLLMLYVTGAALLLGVLAAWLIAGQIVRPLRQALQTANRIAEGDLSHDITTTRRDELGQLQRSIGQMTLNLRTLIGGINDSARQIASAAEQFSAVTEQTRAGVNGQKLETEQVATAMNEMLATSQEVARHAEQASIAATEADQQAGVGDQVVAEAITHIEHLAEQMNRSSEAMQGLQQESQKIGSVLEVIKSVSEQTNLLALNAAIEAARAGEAGRGFAVVADEVRTLAQRTQQSAEEIEGLIEGLQRGTQHTADIMDNSLSLTDNSVELTRRAGQALANITRTVSVIQEMNPQIAAAAEEQSAVAEEINRSVLKVKEASEQTSTASEQTAAASVELARLGSELARSVGRFKV</sequence>
<protein>
    <submittedName>
        <fullName evidence="16">McpS_4 protein</fullName>
    </submittedName>
</protein>
<evidence type="ECO:0000256" key="11">
    <source>
        <dbReference type="SAM" id="Coils"/>
    </source>
</evidence>
<dbReference type="Gene3D" id="1.10.287.950">
    <property type="entry name" value="Methyl-accepting chemotaxis protein"/>
    <property type="match status" value="1"/>
</dbReference>
<name>A0A0D0TR73_PSEFL</name>
<evidence type="ECO:0000256" key="13">
    <source>
        <dbReference type="SAM" id="Phobius"/>
    </source>
</evidence>
<evidence type="ECO:0000259" key="15">
    <source>
        <dbReference type="PROSITE" id="PS50885"/>
    </source>
</evidence>
<feature type="transmembrane region" description="Helical" evidence="13">
    <location>
        <begin position="284"/>
        <end position="305"/>
    </location>
</feature>
<evidence type="ECO:0000256" key="8">
    <source>
        <dbReference type="ARBA" id="ARBA00023224"/>
    </source>
</evidence>
<dbReference type="PROSITE" id="PS50885">
    <property type="entry name" value="HAMP"/>
    <property type="match status" value="1"/>
</dbReference>
<comment type="caution">
    <text evidence="16">The sequence shown here is derived from an EMBL/GenBank/DDBJ whole genome shotgun (WGS) entry which is preliminary data.</text>
</comment>
<evidence type="ECO:0000256" key="12">
    <source>
        <dbReference type="SAM" id="MobiDB-lite"/>
    </source>
</evidence>
<dbReference type="CDD" id="cd06225">
    <property type="entry name" value="HAMP"/>
    <property type="match status" value="1"/>
</dbReference>
<gene>
    <name evidence="16" type="primary">mcpS_4</name>
    <name evidence="16" type="ORF">PFLU3_11070</name>
</gene>
<dbReference type="Pfam" id="PF16591">
    <property type="entry name" value="HBM"/>
    <property type="match status" value="1"/>
</dbReference>
<dbReference type="InterPro" id="IPR003660">
    <property type="entry name" value="HAMP_dom"/>
</dbReference>
<dbReference type="Proteomes" id="UP000032210">
    <property type="component" value="Unassembled WGS sequence"/>
</dbReference>
<evidence type="ECO:0000313" key="16">
    <source>
        <dbReference type="EMBL" id="KIR23325.1"/>
    </source>
</evidence>
<dbReference type="Pfam" id="PF00015">
    <property type="entry name" value="MCPsignal"/>
    <property type="match status" value="1"/>
</dbReference>
<dbReference type="EMBL" id="JXCQ01000007">
    <property type="protein sequence ID" value="KIR23325.1"/>
    <property type="molecule type" value="Genomic_DNA"/>
</dbReference>
<proteinExistence type="inferred from homology"/>
<dbReference type="SMART" id="SM00283">
    <property type="entry name" value="MA"/>
    <property type="match status" value="1"/>
</dbReference>
<dbReference type="AlphaFoldDB" id="A0A0D0TR73"/>
<feature type="region of interest" description="Disordered" evidence="12">
    <location>
        <begin position="139"/>
        <end position="163"/>
    </location>
</feature>
<dbReference type="PANTHER" id="PTHR32089">
    <property type="entry name" value="METHYL-ACCEPTING CHEMOTAXIS PROTEIN MCPB"/>
    <property type="match status" value="1"/>
</dbReference>
<dbReference type="CDD" id="cd11386">
    <property type="entry name" value="MCP_signal"/>
    <property type="match status" value="1"/>
</dbReference>
<evidence type="ECO:0000313" key="17">
    <source>
        <dbReference type="Proteomes" id="UP000032210"/>
    </source>
</evidence>
<comment type="similarity">
    <text evidence="9">Belongs to the methyl-accepting chemotaxis (MCP) protein family.</text>
</comment>
<dbReference type="SMART" id="SM00304">
    <property type="entry name" value="HAMP"/>
    <property type="match status" value="2"/>
</dbReference>
<keyword evidence="3" id="KW-0488">Methylation</keyword>
<keyword evidence="6 13" id="KW-1133">Transmembrane helix</keyword>
<evidence type="ECO:0000256" key="5">
    <source>
        <dbReference type="ARBA" id="ARBA00022692"/>
    </source>
</evidence>
<feature type="coiled-coil region" evidence="11">
    <location>
        <begin position="232"/>
        <end position="277"/>
    </location>
</feature>
<dbReference type="SUPFAM" id="SSF58104">
    <property type="entry name" value="Methyl-accepting chemotaxis protein (MCP) signaling domain"/>
    <property type="match status" value="1"/>
</dbReference>
<keyword evidence="7 13" id="KW-0472">Membrane</keyword>
<evidence type="ECO:0000256" key="6">
    <source>
        <dbReference type="ARBA" id="ARBA00022989"/>
    </source>
</evidence>
<keyword evidence="11" id="KW-0175">Coiled coil</keyword>
<evidence type="ECO:0000256" key="7">
    <source>
        <dbReference type="ARBA" id="ARBA00023136"/>
    </source>
</evidence>
<dbReference type="GO" id="GO:0006935">
    <property type="term" value="P:chemotaxis"/>
    <property type="evidence" value="ECO:0007669"/>
    <property type="project" value="UniProtKB-KW"/>
</dbReference>
<dbReference type="InterPro" id="IPR032255">
    <property type="entry name" value="HBM"/>
</dbReference>
<organism evidence="16 17">
    <name type="scientific">Pseudomonas fluorescens</name>
    <dbReference type="NCBI Taxonomy" id="294"/>
    <lineage>
        <taxon>Bacteria</taxon>
        <taxon>Pseudomonadati</taxon>
        <taxon>Pseudomonadota</taxon>
        <taxon>Gammaproteobacteria</taxon>
        <taxon>Pseudomonadales</taxon>
        <taxon>Pseudomonadaceae</taxon>
        <taxon>Pseudomonas</taxon>
    </lineage>
</organism>
<evidence type="ECO:0000256" key="1">
    <source>
        <dbReference type="ARBA" id="ARBA00004651"/>
    </source>
</evidence>